<reference evidence="10 11" key="1">
    <citation type="submission" date="2018-07" db="EMBL/GenBank/DDBJ databases">
        <title>Genomic Encyclopedia of Type Strains, Phase IV (KMG-IV): sequencing the most valuable type-strain genomes for metagenomic binning, comparative biology and taxonomic classification.</title>
        <authorList>
            <person name="Goeker M."/>
        </authorList>
    </citation>
    <scope>NUCLEOTIDE SEQUENCE [LARGE SCALE GENOMIC DNA]</scope>
    <source>
        <strain evidence="10 11">DSM 21352</strain>
    </source>
</reference>
<dbReference type="InterPro" id="IPR052157">
    <property type="entry name" value="BCAA_transport_permease"/>
</dbReference>
<feature type="transmembrane region" description="Helical" evidence="9">
    <location>
        <begin position="6"/>
        <end position="24"/>
    </location>
</feature>
<dbReference type="CDD" id="cd06582">
    <property type="entry name" value="TM_PBP1_LivH_like"/>
    <property type="match status" value="1"/>
</dbReference>
<comment type="similarity">
    <text evidence="8">Belongs to the binding-protein-dependent transport system permease family. LivHM subfamily.</text>
</comment>
<dbReference type="Pfam" id="PF02653">
    <property type="entry name" value="BPD_transp_2"/>
    <property type="match status" value="1"/>
</dbReference>
<feature type="transmembrane region" description="Helical" evidence="9">
    <location>
        <begin position="138"/>
        <end position="157"/>
    </location>
</feature>
<evidence type="ECO:0000256" key="7">
    <source>
        <dbReference type="ARBA" id="ARBA00023136"/>
    </source>
</evidence>
<dbReference type="GO" id="GO:0022857">
    <property type="term" value="F:transmembrane transporter activity"/>
    <property type="evidence" value="ECO:0007669"/>
    <property type="project" value="InterPro"/>
</dbReference>
<keyword evidence="6 9" id="KW-1133">Transmembrane helix</keyword>
<keyword evidence="4 9" id="KW-0812">Transmembrane</keyword>
<accession>A0A370FIQ5</accession>
<keyword evidence="2" id="KW-0813">Transport</keyword>
<keyword evidence="11" id="KW-1185">Reference proteome</keyword>
<evidence type="ECO:0000256" key="9">
    <source>
        <dbReference type="SAM" id="Phobius"/>
    </source>
</evidence>
<dbReference type="GO" id="GO:0005886">
    <property type="term" value="C:plasma membrane"/>
    <property type="evidence" value="ECO:0007669"/>
    <property type="project" value="UniProtKB-SubCell"/>
</dbReference>
<evidence type="ECO:0000256" key="4">
    <source>
        <dbReference type="ARBA" id="ARBA00022692"/>
    </source>
</evidence>
<evidence type="ECO:0000313" key="10">
    <source>
        <dbReference type="EMBL" id="RDI27052.1"/>
    </source>
</evidence>
<evidence type="ECO:0000256" key="3">
    <source>
        <dbReference type="ARBA" id="ARBA00022475"/>
    </source>
</evidence>
<evidence type="ECO:0000256" key="8">
    <source>
        <dbReference type="ARBA" id="ARBA00037998"/>
    </source>
</evidence>
<gene>
    <name evidence="10" type="ORF">DFR41_10284</name>
</gene>
<feature type="transmembrane region" description="Helical" evidence="9">
    <location>
        <begin position="254"/>
        <end position="274"/>
    </location>
</feature>
<dbReference type="STRING" id="433924.NS331_14180"/>
<feature type="transmembrane region" description="Helical" evidence="9">
    <location>
        <begin position="186"/>
        <end position="209"/>
    </location>
</feature>
<sequence length="287" mass="29943">MAVVLFDGVAYGMLLFLMAVGLSVTMGLMNFVNLAHGSFAMAGGYAAAVLMNAHGVGFGLALLAAFVASALLGALLEWLLYRRLYRAHPLDQVLLSIGLVFVSIAAFTWLFGPTLQPFTLPGWLQGQVEVVGVGLGRYRLFLIGCGLAVLAALLLALGRTRYGAMVRAAVDNQHVAAGTGIHVQRLFLLTFSLGCGLAGLGGALSLGVLGLEPGFALKYLVYFLLVVCVGGAGTITGPFAAALLVGIVDVAGKYYLPQTGAFLIYGVMIVMLLLRPHGLVVRKGVTA</sequence>
<keyword evidence="7 9" id="KW-0472">Membrane</keyword>
<dbReference type="PANTHER" id="PTHR11795:SF442">
    <property type="entry name" value="ABC TRANSPORTER ATP-BINDING PROTEIN"/>
    <property type="match status" value="1"/>
</dbReference>
<dbReference type="InterPro" id="IPR001851">
    <property type="entry name" value="ABC_transp_permease"/>
</dbReference>
<feature type="transmembrane region" description="Helical" evidence="9">
    <location>
        <begin position="221"/>
        <end position="247"/>
    </location>
</feature>
<evidence type="ECO:0000256" key="6">
    <source>
        <dbReference type="ARBA" id="ARBA00022989"/>
    </source>
</evidence>
<keyword evidence="5" id="KW-0029">Amino-acid transport</keyword>
<evidence type="ECO:0000256" key="1">
    <source>
        <dbReference type="ARBA" id="ARBA00004651"/>
    </source>
</evidence>
<keyword evidence="3" id="KW-1003">Cell membrane</keyword>
<dbReference type="Proteomes" id="UP000255265">
    <property type="component" value="Unassembled WGS sequence"/>
</dbReference>
<dbReference type="EMBL" id="QQAV01000002">
    <property type="protein sequence ID" value="RDI27052.1"/>
    <property type="molecule type" value="Genomic_DNA"/>
</dbReference>
<proteinExistence type="inferred from homology"/>
<dbReference type="GO" id="GO:0006865">
    <property type="term" value="P:amino acid transport"/>
    <property type="evidence" value="ECO:0007669"/>
    <property type="project" value="UniProtKB-KW"/>
</dbReference>
<comment type="caution">
    <text evidence="10">The sequence shown here is derived from an EMBL/GenBank/DDBJ whole genome shotgun (WGS) entry which is preliminary data.</text>
</comment>
<evidence type="ECO:0000256" key="2">
    <source>
        <dbReference type="ARBA" id="ARBA00022448"/>
    </source>
</evidence>
<dbReference type="RefSeq" id="WP_114802269.1">
    <property type="nucleotide sequence ID" value="NZ_QQAV01000002.1"/>
</dbReference>
<evidence type="ECO:0000256" key="5">
    <source>
        <dbReference type="ARBA" id="ARBA00022970"/>
    </source>
</evidence>
<name>A0A370FIQ5_9BURK</name>
<dbReference type="OrthoDB" id="9807115at2"/>
<dbReference type="PANTHER" id="PTHR11795">
    <property type="entry name" value="BRANCHED-CHAIN AMINO ACID TRANSPORT SYSTEM PERMEASE PROTEIN LIVH"/>
    <property type="match status" value="1"/>
</dbReference>
<evidence type="ECO:0000313" key="11">
    <source>
        <dbReference type="Proteomes" id="UP000255265"/>
    </source>
</evidence>
<organism evidence="10 11">
    <name type="scientific">Pseudacidovorax intermedius</name>
    <dbReference type="NCBI Taxonomy" id="433924"/>
    <lineage>
        <taxon>Bacteria</taxon>
        <taxon>Pseudomonadati</taxon>
        <taxon>Pseudomonadota</taxon>
        <taxon>Betaproteobacteria</taxon>
        <taxon>Burkholderiales</taxon>
        <taxon>Comamonadaceae</taxon>
        <taxon>Pseudacidovorax</taxon>
    </lineage>
</organism>
<dbReference type="AlphaFoldDB" id="A0A370FIQ5"/>
<protein>
    <submittedName>
        <fullName evidence="10">Amino acid/amide ABC transporter membrane protein 1 (HAAT family)</fullName>
    </submittedName>
</protein>
<feature type="transmembrane region" description="Helical" evidence="9">
    <location>
        <begin position="93"/>
        <end position="112"/>
    </location>
</feature>
<comment type="subcellular location">
    <subcellularLocation>
        <location evidence="1">Cell membrane</location>
        <topology evidence="1">Multi-pass membrane protein</topology>
    </subcellularLocation>
</comment>
<feature type="transmembrane region" description="Helical" evidence="9">
    <location>
        <begin position="57"/>
        <end position="81"/>
    </location>
</feature>